<evidence type="ECO:0000313" key="7">
    <source>
        <dbReference type="Proteomes" id="UP001600165"/>
    </source>
</evidence>
<dbReference type="Proteomes" id="UP001600165">
    <property type="component" value="Unassembled WGS sequence"/>
</dbReference>
<gene>
    <name evidence="6" type="primary">rimI</name>
    <name evidence="6" type="ORF">ACFVKH_02585</name>
</gene>
<evidence type="ECO:0000256" key="1">
    <source>
        <dbReference type="ARBA" id="ARBA00005395"/>
    </source>
</evidence>
<dbReference type="GO" id="GO:0005840">
    <property type="term" value="C:ribosome"/>
    <property type="evidence" value="ECO:0007669"/>
    <property type="project" value="UniProtKB-KW"/>
</dbReference>
<comment type="similarity">
    <text evidence="1">Belongs to the acetyltransferase family. RimI subfamily.</text>
</comment>
<dbReference type="PANTHER" id="PTHR43420:SF44">
    <property type="entry name" value="ACETYLTRANSFERASE YPEA"/>
    <property type="match status" value="1"/>
</dbReference>
<evidence type="ECO:0000256" key="4">
    <source>
        <dbReference type="ARBA" id="ARBA00023315"/>
    </source>
</evidence>
<accession>A0ABW6IB88</accession>
<dbReference type="InterPro" id="IPR006464">
    <property type="entry name" value="AcTrfase_RimI/Ard1"/>
</dbReference>
<dbReference type="Gene3D" id="3.40.630.30">
    <property type="match status" value="1"/>
</dbReference>
<feature type="domain" description="N-acetyltransferase" evidence="5">
    <location>
        <begin position="4"/>
        <end position="161"/>
    </location>
</feature>
<dbReference type="NCBIfam" id="TIGR01575">
    <property type="entry name" value="rimI"/>
    <property type="match status" value="1"/>
</dbReference>
<dbReference type="PROSITE" id="PS51186">
    <property type="entry name" value="GNAT"/>
    <property type="match status" value="1"/>
</dbReference>
<dbReference type="InterPro" id="IPR016181">
    <property type="entry name" value="Acyl_CoA_acyltransferase"/>
</dbReference>
<reference evidence="6 7" key="1">
    <citation type="submission" date="2024-10" db="EMBL/GenBank/DDBJ databases">
        <authorList>
            <person name="Ratan Roy A."/>
            <person name="Morales Sandoval P.H."/>
            <person name="De Los Santos Villalobos S."/>
            <person name="Chakraborty S."/>
            <person name="Mukherjee J."/>
        </authorList>
    </citation>
    <scope>NUCLEOTIDE SEQUENCE [LARGE SCALE GENOMIC DNA]</scope>
    <source>
        <strain evidence="6 7">S1</strain>
    </source>
</reference>
<evidence type="ECO:0000259" key="5">
    <source>
        <dbReference type="PROSITE" id="PS51186"/>
    </source>
</evidence>
<keyword evidence="7" id="KW-1185">Reference proteome</keyword>
<comment type="caution">
    <text evidence="6">The sequence shown here is derived from an EMBL/GenBank/DDBJ whole genome shotgun (WGS) entry which is preliminary data.</text>
</comment>
<keyword evidence="6" id="KW-0689">Ribosomal protein</keyword>
<keyword evidence="4 6" id="KW-0012">Acyltransferase</keyword>
<dbReference type="Pfam" id="PF00583">
    <property type="entry name" value="Acetyltransf_1"/>
    <property type="match status" value="1"/>
</dbReference>
<sequence>MPAIQLDSLSETDLPQALELDQRCFGGLWSLAGYQRELASSNSNFVILRLPIAPADACSPSELKSPSLIGIGCFWRILEEAHITLLGIDPAYQKQGLGTLLLSTLLQQARQQEMERATLEVRASNQAAQHLYWRFGFQAVGRRRHYYPDGEDGLILWRNGLHQPEFAVELQQQQQSIGDRLLKQGWQLNYSALEKVPNSA</sequence>
<evidence type="ECO:0000256" key="3">
    <source>
        <dbReference type="ARBA" id="ARBA00022679"/>
    </source>
</evidence>
<keyword evidence="6" id="KW-0687">Ribonucleoprotein</keyword>
<dbReference type="SUPFAM" id="SSF55729">
    <property type="entry name" value="Acyl-CoA N-acyltransferases (Nat)"/>
    <property type="match status" value="1"/>
</dbReference>
<dbReference type="InterPro" id="IPR050680">
    <property type="entry name" value="YpeA/RimI_acetyltransf"/>
</dbReference>
<proteinExistence type="inferred from homology"/>
<keyword evidence="3 6" id="KW-0808">Transferase</keyword>
<protein>
    <submittedName>
        <fullName evidence="6">Ribosomal protein S18-alanine N-acetyltransferase</fullName>
        <ecNumber evidence="6">2.3.1.266</ecNumber>
    </submittedName>
</protein>
<keyword evidence="2" id="KW-0963">Cytoplasm</keyword>
<dbReference type="InterPro" id="IPR000182">
    <property type="entry name" value="GNAT_dom"/>
</dbReference>
<dbReference type="RefSeq" id="WP_377961206.1">
    <property type="nucleotide sequence ID" value="NZ_JBHZOL010000020.1"/>
</dbReference>
<evidence type="ECO:0000256" key="2">
    <source>
        <dbReference type="ARBA" id="ARBA00022490"/>
    </source>
</evidence>
<dbReference type="EC" id="2.3.1.266" evidence="6"/>
<dbReference type="PANTHER" id="PTHR43420">
    <property type="entry name" value="ACETYLTRANSFERASE"/>
    <property type="match status" value="1"/>
</dbReference>
<evidence type="ECO:0000313" key="6">
    <source>
        <dbReference type="EMBL" id="MFE4105147.1"/>
    </source>
</evidence>
<name>A0ABW6IB88_9CYAN</name>
<organism evidence="6 7">
    <name type="scientific">Almyronema epifaneia S1</name>
    <dbReference type="NCBI Taxonomy" id="2991925"/>
    <lineage>
        <taxon>Bacteria</taxon>
        <taxon>Bacillati</taxon>
        <taxon>Cyanobacteriota</taxon>
        <taxon>Cyanophyceae</taxon>
        <taxon>Nodosilineales</taxon>
        <taxon>Nodosilineaceae</taxon>
        <taxon>Almyronema</taxon>
        <taxon>Almyronema epifaneia</taxon>
    </lineage>
</organism>
<dbReference type="EMBL" id="JBHZOL010000020">
    <property type="protein sequence ID" value="MFE4105147.1"/>
    <property type="molecule type" value="Genomic_DNA"/>
</dbReference>
<dbReference type="GO" id="GO:0008999">
    <property type="term" value="F:protein-N-terminal-alanine acetyltransferase activity"/>
    <property type="evidence" value="ECO:0007669"/>
    <property type="project" value="UniProtKB-EC"/>
</dbReference>